<organism evidence="2 3">
    <name type="scientific">Granulicatella balaenopterae</name>
    <dbReference type="NCBI Taxonomy" id="137733"/>
    <lineage>
        <taxon>Bacteria</taxon>
        <taxon>Bacillati</taxon>
        <taxon>Bacillota</taxon>
        <taxon>Bacilli</taxon>
        <taxon>Lactobacillales</taxon>
        <taxon>Carnobacteriaceae</taxon>
        <taxon>Granulicatella</taxon>
    </lineage>
</organism>
<sequence>MNSKLIKVSMEALVTIAISCGLLFLPLSYQSMGIDVAILPLIIFALRRGVLPSVMTNLVFGLVVFLIQYPVAGSVGSNIVDTVIAYLMVTLAALFARNTVRTAFNVRLSSTRLNIVTASLFAVLASQVMHLFAMTMASPTVLNESLVSFSEGFQGIWLIMLLLWIGISLVLVILLQIKREIFVPKNTRFLSRREKSHLLND</sequence>
<reference evidence="2 3" key="1">
    <citation type="submission" date="2016-10" db="EMBL/GenBank/DDBJ databases">
        <authorList>
            <person name="de Groot N.N."/>
        </authorList>
    </citation>
    <scope>NUCLEOTIDE SEQUENCE [LARGE SCALE GENOMIC DNA]</scope>
    <source>
        <strain evidence="2 3">DSM 15827</strain>
    </source>
</reference>
<protein>
    <submittedName>
        <fullName evidence="2">Thiamine transporter ThiT</fullName>
    </submittedName>
</protein>
<proteinExistence type="predicted"/>
<keyword evidence="1" id="KW-0472">Membrane</keyword>
<dbReference type="Gene3D" id="1.10.1760.20">
    <property type="match status" value="1"/>
</dbReference>
<evidence type="ECO:0000313" key="3">
    <source>
        <dbReference type="Proteomes" id="UP000198556"/>
    </source>
</evidence>
<evidence type="ECO:0000313" key="2">
    <source>
        <dbReference type="EMBL" id="SER26354.1"/>
    </source>
</evidence>
<keyword evidence="1" id="KW-1133">Transmembrane helix</keyword>
<evidence type="ECO:0000256" key="1">
    <source>
        <dbReference type="SAM" id="Phobius"/>
    </source>
</evidence>
<feature type="transmembrane region" description="Helical" evidence="1">
    <location>
        <begin position="12"/>
        <end position="29"/>
    </location>
</feature>
<feature type="transmembrane region" description="Helical" evidence="1">
    <location>
        <begin position="50"/>
        <end position="71"/>
    </location>
</feature>
<gene>
    <name evidence="2" type="ORF">SAMN05421767_12923</name>
</gene>
<name>A0A1H9MRL3_9LACT</name>
<dbReference type="GO" id="GO:0015234">
    <property type="term" value="F:thiamine transmembrane transporter activity"/>
    <property type="evidence" value="ECO:0007669"/>
    <property type="project" value="InterPro"/>
</dbReference>
<dbReference type="RefSeq" id="WP_089747192.1">
    <property type="nucleotide sequence ID" value="NZ_FOGF01000029.1"/>
</dbReference>
<feature type="transmembrane region" description="Helical" evidence="1">
    <location>
        <begin position="83"/>
        <end position="100"/>
    </location>
</feature>
<feature type="transmembrane region" description="Helical" evidence="1">
    <location>
        <begin position="153"/>
        <end position="175"/>
    </location>
</feature>
<dbReference type="InterPro" id="IPR012651">
    <property type="entry name" value="Thia_Transptr_ThiT"/>
</dbReference>
<dbReference type="STRING" id="137733.SAMN05421767_12923"/>
<dbReference type="EMBL" id="FOGF01000029">
    <property type="protein sequence ID" value="SER26354.1"/>
    <property type="molecule type" value="Genomic_DNA"/>
</dbReference>
<keyword evidence="1" id="KW-0812">Transmembrane</keyword>
<dbReference type="OrthoDB" id="2166942at2"/>
<dbReference type="GO" id="GO:0005886">
    <property type="term" value="C:plasma membrane"/>
    <property type="evidence" value="ECO:0007669"/>
    <property type="project" value="InterPro"/>
</dbReference>
<keyword evidence="3" id="KW-1185">Reference proteome</keyword>
<feature type="transmembrane region" description="Helical" evidence="1">
    <location>
        <begin position="112"/>
        <end position="133"/>
    </location>
</feature>
<accession>A0A1H9MRL3</accession>
<dbReference type="Proteomes" id="UP000198556">
    <property type="component" value="Unassembled WGS sequence"/>
</dbReference>
<dbReference type="AlphaFoldDB" id="A0A1H9MRL3"/>
<dbReference type="Pfam" id="PF09515">
    <property type="entry name" value="Thia_YuaJ"/>
    <property type="match status" value="1"/>
</dbReference>